<sequence>MNLIRIHDNSAEGNLTNFWRFEAASFSADTDHHYESVPEGYIESHYVPESFDSDYDTSENRISAPYNVVDISNAQLPDTPNNQTNVLDRLSTAGKSLKRLFSKNDLTKSLGRITKRKSRTDLDNVNTSSDNGKERSSTKLEQKPDTNNTPRNSLTSQESYSDQSSVDTVYEKQKFKNKAKSTFYLVDTIDIDNNTDIVDSDRKRNSLSPVNQKSKNSKSSPVRPSVPPPPLPKPVYVNETAVIKNDSRRSTSWYVESGVFKDNVSNNNKRITASWYAEVGLYQSGAKSTPSTSSAENSGSGISNRNELDEVNYENTEEYNNLRNESEYNNSMDSFSSNETKMDKASAVLSEDMQHILQEEPLYQFYNAAIVESICHEGTDWDSDGYEEISKNEGTERRLRPSAMDLINSDGNNVSVSRTLWCEIPEVKQSEIFKTLNIEQKKLQEAKFEMMTSEASYLNSLNVLTKHFIQNLNKCKTAFKEEMEILFGKIPQVKNCSEKLLLDLEKCWQDNILLQNICNIIDKHAEENFSVYVSYVENQVLLERTLKKLR</sequence>
<feature type="compositionally biased region" description="Polar residues" evidence="1">
    <location>
        <begin position="145"/>
        <end position="166"/>
    </location>
</feature>
<dbReference type="Proteomes" id="UP000051574">
    <property type="component" value="Unassembled WGS sequence"/>
</dbReference>
<dbReference type="Pfam" id="PF00621">
    <property type="entry name" value="RhoGEF"/>
    <property type="match status" value="1"/>
</dbReference>
<dbReference type="PANTHER" id="PTHR12845:SF5">
    <property type="entry name" value="EPHEXIN, ISOFORM D"/>
    <property type="match status" value="1"/>
</dbReference>
<name>A0A0T6B5G9_9SCAR</name>
<evidence type="ECO:0000313" key="3">
    <source>
        <dbReference type="EMBL" id="KRT82632.1"/>
    </source>
</evidence>
<comment type="caution">
    <text evidence="3">The sequence shown here is derived from an EMBL/GenBank/DDBJ whole genome shotgun (WGS) entry which is preliminary data.</text>
</comment>
<dbReference type="InterPro" id="IPR047271">
    <property type="entry name" value="Ephexin-like"/>
</dbReference>
<feature type="region of interest" description="Disordered" evidence="1">
    <location>
        <begin position="117"/>
        <end position="166"/>
    </location>
</feature>
<feature type="compositionally biased region" description="Low complexity" evidence="1">
    <location>
        <begin position="213"/>
        <end position="223"/>
    </location>
</feature>
<organism evidence="3 4">
    <name type="scientific">Oryctes borbonicus</name>
    <dbReference type="NCBI Taxonomy" id="1629725"/>
    <lineage>
        <taxon>Eukaryota</taxon>
        <taxon>Metazoa</taxon>
        <taxon>Ecdysozoa</taxon>
        <taxon>Arthropoda</taxon>
        <taxon>Hexapoda</taxon>
        <taxon>Insecta</taxon>
        <taxon>Pterygota</taxon>
        <taxon>Neoptera</taxon>
        <taxon>Endopterygota</taxon>
        <taxon>Coleoptera</taxon>
        <taxon>Polyphaga</taxon>
        <taxon>Scarabaeiformia</taxon>
        <taxon>Scarabaeidae</taxon>
        <taxon>Dynastinae</taxon>
        <taxon>Oryctes</taxon>
    </lineage>
</organism>
<reference evidence="3 4" key="1">
    <citation type="submission" date="2015-09" db="EMBL/GenBank/DDBJ databases">
        <title>Draft genome of the scarab beetle Oryctes borbonicus.</title>
        <authorList>
            <person name="Meyer J.M."/>
            <person name="Markov G.V."/>
            <person name="Baskaran P."/>
            <person name="Herrmann M."/>
            <person name="Sommer R.J."/>
            <person name="Roedelsperger C."/>
        </authorList>
    </citation>
    <scope>NUCLEOTIDE SEQUENCE [LARGE SCALE GENOMIC DNA]</scope>
    <source>
        <strain evidence="3">OB123</strain>
        <tissue evidence="3">Whole animal</tissue>
    </source>
</reference>
<dbReference type="EMBL" id="LJIG01009662">
    <property type="protein sequence ID" value="KRT82632.1"/>
    <property type="molecule type" value="Genomic_DNA"/>
</dbReference>
<dbReference type="AlphaFoldDB" id="A0A0T6B5G9"/>
<dbReference type="InterPro" id="IPR000219">
    <property type="entry name" value="DH_dom"/>
</dbReference>
<dbReference type="GO" id="GO:0005085">
    <property type="term" value="F:guanyl-nucleotide exchange factor activity"/>
    <property type="evidence" value="ECO:0007669"/>
    <property type="project" value="InterPro"/>
</dbReference>
<feature type="region of interest" description="Disordered" evidence="1">
    <location>
        <begin position="196"/>
        <end position="234"/>
    </location>
</feature>
<dbReference type="SUPFAM" id="SSF48065">
    <property type="entry name" value="DBL homology domain (DH-domain)"/>
    <property type="match status" value="1"/>
</dbReference>
<dbReference type="InterPro" id="IPR035899">
    <property type="entry name" value="DBL_dom_sf"/>
</dbReference>
<gene>
    <name evidence="3" type="ORF">AMK59_4809</name>
</gene>
<evidence type="ECO:0000256" key="1">
    <source>
        <dbReference type="SAM" id="MobiDB-lite"/>
    </source>
</evidence>
<accession>A0A0T6B5G9</accession>
<proteinExistence type="predicted"/>
<feature type="region of interest" description="Disordered" evidence="1">
    <location>
        <begin position="286"/>
        <end position="312"/>
    </location>
</feature>
<feature type="compositionally biased region" description="Basic and acidic residues" evidence="1">
    <location>
        <begin position="131"/>
        <end position="144"/>
    </location>
</feature>
<dbReference type="OrthoDB" id="27593at2759"/>
<feature type="compositionally biased region" description="Polar residues" evidence="1">
    <location>
        <begin position="286"/>
        <end position="305"/>
    </location>
</feature>
<evidence type="ECO:0000313" key="4">
    <source>
        <dbReference type="Proteomes" id="UP000051574"/>
    </source>
</evidence>
<feature type="domain" description="DH" evidence="2">
    <location>
        <begin position="442"/>
        <end position="550"/>
    </location>
</feature>
<evidence type="ECO:0000259" key="2">
    <source>
        <dbReference type="PROSITE" id="PS50010"/>
    </source>
</evidence>
<dbReference type="PANTHER" id="PTHR12845">
    <property type="entry name" value="GUANINE NUCLEOTIDE EXCHANGE FACTOR"/>
    <property type="match status" value="1"/>
</dbReference>
<feature type="compositionally biased region" description="Pro residues" evidence="1">
    <location>
        <begin position="224"/>
        <end position="233"/>
    </location>
</feature>
<dbReference type="PROSITE" id="PS50010">
    <property type="entry name" value="DH_2"/>
    <property type="match status" value="1"/>
</dbReference>
<protein>
    <recommendedName>
        <fullName evidence="2">DH domain-containing protein</fullName>
    </recommendedName>
</protein>
<keyword evidence="4" id="KW-1185">Reference proteome</keyword>
<dbReference type="Gene3D" id="1.20.900.10">
    <property type="entry name" value="Dbl homology (DH) domain"/>
    <property type="match status" value="1"/>
</dbReference>